<organism evidence="1 2">
    <name type="scientific">Phaeobacter gallaeciensis</name>
    <dbReference type="NCBI Taxonomy" id="60890"/>
    <lineage>
        <taxon>Bacteria</taxon>
        <taxon>Pseudomonadati</taxon>
        <taxon>Pseudomonadota</taxon>
        <taxon>Alphaproteobacteria</taxon>
        <taxon>Rhodobacterales</taxon>
        <taxon>Roseobacteraceae</taxon>
        <taxon>Phaeobacter</taxon>
    </lineage>
</organism>
<evidence type="ECO:0000313" key="1">
    <source>
        <dbReference type="EMBL" id="RBW57322.1"/>
    </source>
</evidence>
<dbReference type="Gene3D" id="3.40.50.150">
    <property type="entry name" value="Vaccinia Virus protein VP39"/>
    <property type="match status" value="1"/>
</dbReference>
<gene>
    <name evidence="1" type="ORF">DS909_08080</name>
</gene>
<keyword evidence="1" id="KW-0808">Transferase</keyword>
<accession>A0A366X135</accession>
<sequence length="223" mass="25576">MNDRRLLNQIGRSAYKLSVYQILRERSILESADYIEQHIDTAMIFDQLAKLWSYSAKSANLNDGLVLEFGVFKGKSINHFARLFSNQEVHGFDSFEGLAEDWKGYHLPKGAFDLGGNLPQVESNVTLHKGWFENTLPSFLEKEPAPIRLCHIDCDTYESALYVLKSLADRLVKGSIVVFDEYHGYPNWKNGEFKAWQSVCNSDFGIKYRYIAFSDMQVAIEIL</sequence>
<dbReference type="Pfam" id="PF13578">
    <property type="entry name" value="Methyltransf_24"/>
    <property type="match status" value="1"/>
</dbReference>
<proteinExistence type="predicted"/>
<dbReference type="EMBL" id="QOCE01000020">
    <property type="protein sequence ID" value="RBW57322.1"/>
    <property type="molecule type" value="Genomic_DNA"/>
</dbReference>
<dbReference type="Proteomes" id="UP000252706">
    <property type="component" value="Unassembled WGS sequence"/>
</dbReference>
<dbReference type="PANTHER" id="PTHR40036">
    <property type="entry name" value="MACROCIN O-METHYLTRANSFERASE"/>
    <property type="match status" value="1"/>
</dbReference>
<dbReference type="GO" id="GO:0008168">
    <property type="term" value="F:methyltransferase activity"/>
    <property type="evidence" value="ECO:0007669"/>
    <property type="project" value="UniProtKB-KW"/>
</dbReference>
<dbReference type="OrthoDB" id="9811332at2"/>
<evidence type="ECO:0000313" key="2">
    <source>
        <dbReference type="Proteomes" id="UP000252706"/>
    </source>
</evidence>
<keyword evidence="1" id="KW-0489">Methyltransferase</keyword>
<dbReference type="GO" id="GO:0032259">
    <property type="term" value="P:methylation"/>
    <property type="evidence" value="ECO:0007669"/>
    <property type="project" value="UniProtKB-KW"/>
</dbReference>
<dbReference type="AlphaFoldDB" id="A0A366X135"/>
<reference evidence="1 2" key="1">
    <citation type="submission" date="2018-07" db="EMBL/GenBank/DDBJ databases">
        <title>Modular assembly of carbohydrate-degrading microbial communities in the ocean.</title>
        <authorList>
            <person name="Enke T.N."/>
            <person name="Datta M.S."/>
            <person name="Schwartzman J.A."/>
            <person name="Cermak N."/>
            <person name="Schmitz D.A."/>
            <person name="Barrere J."/>
            <person name="Cordero O.X."/>
        </authorList>
    </citation>
    <scope>NUCLEOTIDE SEQUENCE [LARGE SCALE GENOMIC DNA]</scope>
    <source>
        <strain evidence="1 2">C3M10</strain>
    </source>
</reference>
<dbReference type="InterPro" id="IPR008884">
    <property type="entry name" value="TylF_MeTrfase"/>
</dbReference>
<dbReference type="PANTHER" id="PTHR40036:SF1">
    <property type="entry name" value="MACROCIN O-METHYLTRANSFERASE"/>
    <property type="match status" value="1"/>
</dbReference>
<dbReference type="InterPro" id="IPR029063">
    <property type="entry name" value="SAM-dependent_MTases_sf"/>
</dbReference>
<name>A0A366X135_9RHOB</name>
<dbReference type="SUPFAM" id="SSF53335">
    <property type="entry name" value="S-adenosyl-L-methionine-dependent methyltransferases"/>
    <property type="match status" value="1"/>
</dbReference>
<dbReference type="RefSeq" id="WP_113822947.1">
    <property type="nucleotide sequence ID" value="NZ_QOCE01000020.1"/>
</dbReference>
<protein>
    <submittedName>
        <fullName evidence="1">Class I SAM-dependent methyltransferase</fullName>
    </submittedName>
</protein>
<comment type="caution">
    <text evidence="1">The sequence shown here is derived from an EMBL/GenBank/DDBJ whole genome shotgun (WGS) entry which is preliminary data.</text>
</comment>